<dbReference type="OrthoDB" id="282393at2"/>
<dbReference type="RefSeq" id="WP_106927084.1">
    <property type="nucleotide sequence ID" value="NZ_PYFT01000001.1"/>
</dbReference>
<comment type="caution">
    <text evidence="2">The sequence shown here is derived from an EMBL/GenBank/DDBJ whole genome shotgun (WGS) entry which is preliminary data.</text>
</comment>
<accession>A0A2T2YBP2</accession>
<dbReference type="InterPro" id="IPR012347">
    <property type="entry name" value="Ferritin-like"/>
</dbReference>
<dbReference type="AlphaFoldDB" id="A0A2T2YBP2"/>
<reference evidence="2 3" key="1">
    <citation type="submission" date="2018-03" db="EMBL/GenBank/DDBJ databases">
        <title>Adhaeribacter sp. HMF7605 Genome sequencing and assembly.</title>
        <authorList>
            <person name="Kang H."/>
            <person name="Kang J."/>
            <person name="Cha I."/>
            <person name="Kim H."/>
            <person name="Joh K."/>
        </authorList>
    </citation>
    <scope>NUCLEOTIDE SEQUENCE [LARGE SCALE GENOMIC DNA]</scope>
    <source>
        <strain evidence="2 3">HMF7605</strain>
    </source>
</reference>
<dbReference type="InterPro" id="IPR016920">
    <property type="entry name" value="UCP029477"/>
</dbReference>
<dbReference type="NCBIfam" id="TIGR02284">
    <property type="entry name" value="PA2169 family four-helix-bundle protein"/>
    <property type="match status" value="1"/>
</dbReference>
<evidence type="ECO:0000259" key="1">
    <source>
        <dbReference type="Pfam" id="PF09537"/>
    </source>
</evidence>
<dbReference type="PIRSF" id="PIRSF029477">
    <property type="entry name" value="UCP029477"/>
    <property type="match status" value="1"/>
</dbReference>
<dbReference type="EMBL" id="PYFT01000001">
    <property type="protein sequence ID" value="PSR52950.1"/>
    <property type="molecule type" value="Genomic_DNA"/>
</dbReference>
<dbReference type="InterPro" id="IPR011971">
    <property type="entry name" value="CHP02284"/>
</dbReference>
<proteinExistence type="predicted"/>
<name>A0A2T2YBP2_9BACT</name>
<feature type="domain" description="DUF2383" evidence="1">
    <location>
        <begin position="7"/>
        <end position="115"/>
    </location>
</feature>
<dbReference type="Gene3D" id="1.20.1260.10">
    <property type="match status" value="1"/>
</dbReference>
<gene>
    <name evidence="2" type="ORF">AHMF7605_05120</name>
</gene>
<evidence type="ECO:0000313" key="3">
    <source>
        <dbReference type="Proteomes" id="UP000240357"/>
    </source>
</evidence>
<organism evidence="2 3">
    <name type="scientific">Adhaeribacter arboris</name>
    <dbReference type="NCBI Taxonomy" id="2072846"/>
    <lineage>
        <taxon>Bacteria</taxon>
        <taxon>Pseudomonadati</taxon>
        <taxon>Bacteroidota</taxon>
        <taxon>Cytophagia</taxon>
        <taxon>Cytophagales</taxon>
        <taxon>Hymenobacteraceae</taxon>
        <taxon>Adhaeribacter</taxon>
    </lineage>
</organism>
<dbReference type="InterPro" id="IPR019052">
    <property type="entry name" value="DUF2383"/>
</dbReference>
<sequence>MDKEKEIVSVVHHLIERAKDGEKGYRTASHDVHEEDLKGLFRQYAVQRDSMITELQDQLHRMGKTDNESGSVEGTVHRAWLDLSSAIVARDRKRILSECERGEDYAVSAYEKALKADLPHELKAIVEKQYQLVKEAHDHIRSLRDSA</sequence>
<keyword evidence="3" id="KW-1185">Reference proteome</keyword>
<dbReference type="Proteomes" id="UP000240357">
    <property type="component" value="Unassembled WGS sequence"/>
</dbReference>
<evidence type="ECO:0000313" key="2">
    <source>
        <dbReference type="EMBL" id="PSR52950.1"/>
    </source>
</evidence>
<protein>
    <recommendedName>
        <fullName evidence="1">DUF2383 domain-containing protein</fullName>
    </recommendedName>
</protein>
<dbReference type="Pfam" id="PF09537">
    <property type="entry name" value="DUF2383"/>
    <property type="match status" value="1"/>
</dbReference>